<dbReference type="InterPro" id="IPR051906">
    <property type="entry name" value="TolC-like"/>
</dbReference>
<evidence type="ECO:0000256" key="8">
    <source>
        <dbReference type="SAM" id="SignalP"/>
    </source>
</evidence>
<protein>
    <submittedName>
        <fullName evidence="9">Outer membrane efflux protein</fullName>
    </submittedName>
</protein>
<dbReference type="Proteomes" id="UP000002171">
    <property type="component" value="Unassembled WGS sequence"/>
</dbReference>
<evidence type="ECO:0000256" key="3">
    <source>
        <dbReference type="ARBA" id="ARBA00022448"/>
    </source>
</evidence>
<keyword evidence="5" id="KW-0812">Transmembrane</keyword>
<dbReference type="Gene3D" id="1.20.1600.10">
    <property type="entry name" value="Outer membrane efflux proteins (OEP)"/>
    <property type="match status" value="1"/>
</dbReference>
<evidence type="ECO:0000256" key="6">
    <source>
        <dbReference type="ARBA" id="ARBA00023136"/>
    </source>
</evidence>
<evidence type="ECO:0000256" key="2">
    <source>
        <dbReference type="ARBA" id="ARBA00007613"/>
    </source>
</evidence>
<evidence type="ECO:0000256" key="5">
    <source>
        <dbReference type="ARBA" id="ARBA00022692"/>
    </source>
</evidence>
<evidence type="ECO:0000256" key="7">
    <source>
        <dbReference type="ARBA" id="ARBA00023237"/>
    </source>
</evidence>
<dbReference type="GO" id="GO:0009279">
    <property type="term" value="C:cell outer membrane"/>
    <property type="evidence" value="ECO:0007669"/>
    <property type="project" value="UniProtKB-SubCell"/>
</dbReference>
<dbReference type="SUPFAM" id="SSF56954">
    <property type="entry name" value="Outer membrane efflux proteins (OEP)"/>
    <property type="match status" value="1"/>
</dbReference>
<dbReference type="PANTHER" id="PTHR30026">
    <property type="entry name" value="OUTER MEMBRANE PROTEIN TOLC"/>
    <property type="match status" value="1"/>
</dbReference>
<accession>A0A7U8C847</accession>
<dbReference type="GO" id="GO:0015562">
    <property type="term" value="F:efflux transmembrane transporter activity"/>
    <property type="evidence" value="ECO:0007669"/>
    <property type="project" value="InterPro"/>
</dbReference>
<comment type="subcellular location">
    <subcellularLocation>
        <location evidence="1">Cell outer membrane</location>
    </subcellularLocation>
</comment>
<organism evidence="9 10">
    <name type="scientific">Neptuniibacter caesariensis</name>
    <dbReference type="NCBI Taxonomy" id="207954"/>
    <lineage>
        <taxon>Bacteria</taxon>
        <taxon>Pseudomonadati</taxon>
        <taxon>Pseudomonadota</taxon>
        <taxon>Gammaproteobacteria</taxon>
        <taxon>Oceanospirillales</taxon>
        <taxon>Oceanospirillaceae</taxon>
        <taxon>Neptuniibacter</taxon>
    </lineage>
</organism>
<reference evidence="9 10" key="1">
    <citation type="submission" date="2006-02" db="EMBL/GenBank/DDBJ databases">
        <authorList>
            <person name="Pinhassi J."/>
            <person name="Pedros-Alio C."/>
            <person name="Ferriera S."/>
            <person name="Johnson J."/>
            <person name="Kravitz S."/>
            <person name="Halpern A."/>
            <person name="Remington K."/>
            <person name="Beeson K."/>
            <person name="Tran B."/>
            <person name="Rogers Y.-H."/>
            <person name="Friedman R."/>
            <person name="Venter J.C."/>
        </authorList>
    </citation>
    <scope>NUCLEOTIDE SEQUENCE [LARGE SCALE GENOMIC DNA]</scope>
    <source>
        <strain evidence="9 10">MED92</strain>
    </source>
</reference>
<keyword evidence="10" id="KW-1185">Reference proteome</keyword>
<dbReference type="Pfam" id="PF02321">
    <property type="entry name" value="OEP"/>
    <property type="match status" value="2"/>
</dbReference>
<dbReference type="NCBIfam" id="TIGR01844">
    <property type="entry name" value="type_I_sec_TolC"/>
    <property type="match status" value="1"/>
</dbReference>
<evidence type="ECO:0000313" key="10">
    <source>
        <dbReference type="Proteomes" id="UP000002171"/>
    </source>
</evidence>
<dbReference type="InterPro" id="IPR010130">
    <property type="entry name" value="T1SS_OMP_TolC"/>
</dbReference>
<comment type="similarity">
    <text evidence="2">Belongs to the outer membrane factor (OMF) (TC 1.B.17) family.</text>
</comment>
<dbReference type="GO" id="GO:1990281">
    <property type="term" value="C:efflux pump complex"/>
    <property type="evidence" value="ECO:0007669"/>
    <property type="project" value="TreeGrafter"/>
</dbReference>
<dbReference type="PANTHER" id="PTHR30026:SF20">
    <property type="entry name" value="OUTER MEMBRANE PROTEIN TOLC"/>
    <property type="match status" value="1"/>
</dbReference>
<keyword evidence="4" id="KW-1134">Transmembrane beta strand</keyword>
<keyword evidence="8" id="KW-0732">Signal</keyword>
<dbReference type="AlphaFoldDB" id="A0A7U8C847"/>
<dbReference type="EMBL" id="AAOW01000003">
    <property type="protein sequence ID" value="EAR62386.1"/>
    <property type="molecule type" value="Genomic_DNA"/>
</dbReference>
<evidence type="ECO:0000256" key="4">
    <source>
        <dbReference type="ARBA" id="ARBA00022452"/>
    </source>
</evidence>
<feature type="signal peptide" evidence="8">
    <location>
        <begin position="1"/>
        <end position="22"/>
    </location>
</feature>
<feature type="chain" id="PRO_5030992945" evidence="8">
    <location>
        <begin position="23"/>
        <end position="427"/>
    </location>
</feature>
<dbReference type="InterPro" id="IPR003423">
    <property type="entry name" value="OMP_efflux"/>
</dbReference>
<gene>
    <name evidence="9" type="ORF">MED92_15153</name>
</gene>
<proteinExistence type="inferred from homology"/>
<keyword evidence="3" id="KW-0813">Transport</keyword>
<dbReference type="GO" id="GO:0015288">
    <property type="term" value="F:porin activity"/>
    <property type="evidence" value="ECO:0007669"/>
    <property type="project" value="TreeGrafter"/>
</dbReference>
<keyword evidence="6" id="KW-0472">Membrane</keyword>
<comment type="caution">
    <text evidence="9">The sequence shown here is derived from an EMBL/GenBank/DDBJ whole genome shotgun (WGS) entry which is preliminary data.</text>
</comment>
<dbReference type="RefSeq" id="WP_007020696.1">
    <property type="nucleotide sequence ID" value="NZ_CH724125.1"/>
</dbReference>
<dbReference type="OrthoDB" id="9813458at2"/>
<sequence length="427" mass="46847">MNVKQLFQVSCLSLAISSTASAGSLSEIYQQALANDPQLKAAEASYNAGKEVEIQNRAALLPNIGLTANTTSFDTDSANYNNHGYTVSLSQPVFNAASWFTFKQGKVLSEQAALQFDLQQQNLIQRTVEAYLGVLRAKSELQTSEAQERAIKRRLDQVNAQFEVGLIANTDVQEAQASFDNARVARITAEGELDNSYEALERLTGQTVAKTAELADDYPVEEPVPTQAQPWLEKAWKGNLALKLADIGSEASRRAAQAARAGHYPTLSLTANYDYDNGTATTDYGSDTSSIGLSLSVPIFSGGATSSKSRELEQRLTESQFNREDTLREVTQTTRSLLRNLRTGALSVNALKQSIKSSETALQATEEGYKVGTRNVVDVLQAEQQLYAAQRDYANARFNYVQNLITFKQQLGTLNPEDINELDSWLK</sequence>
<evidence type="ECO:0000313" key="9">
    <source>
        <dbReference type="EMBL" id="EAR62386.1"/>
    </source>
</evidence>
<keyword evidence="7" id="KW-0998">Cell outer membrane</keyword>
<evidence type="ECO:0000256" key="1">
    <source>
        <dbReference type="ARBA" id="ARBA00004442"/>
    </source>
</evidence>
<name>A0A7U8C847_NEPCE</name>